<dbReference type="SUPFAM" id="SSF57667">
    <property type="entry name" value="beta-beta-alpha zinc fingers"/>
    <property type="match status" value="2"/>
</dbReference>
<keyword evidence="4" id="KW-0677">Repeat</keyword>
<dbReference type="PANTHER" id="PTHR23235:SF142">
    <property type="entry name" value="ZINC FINGER PROTEIN 384"/>
    <property type="match status" value="1"/>
</dbReference>
<name>A0A3Q2R1B4_FUNHE</name>
<evidence type="ECO:0000313" key="16">
    <source>
        <dbReference type="Proteomes" id="UP000265000"/>
    </source>
</evidence>
<feature type="domain" description="C2H2-type" evidence="14">
    <location>
        <begin position="238"/>
        <end position="265"/>
    </location>
</feature>
<evidence type="ECO:0000256" key="3">
    <source>
        <dbReference type="ARBA" id="ARBA00022723"/>
    </source>
</evidence>
<dbReference type="Ensembl" id="ENSFHET00000029252.1">
    <property type="protein sequence ID" value="ENSFHEP00000034209.1"/>
    <property type="gene ID" value="ENSFHEG00000021786.1"/>
</dbReference>
<reference evidence="15" key="1">
    <citation type="submission" date="2025-08" db="UniProtKB">
        <authorList>
            <consortium name="Ensembl"/>
        </authorList>
    </citation>
    <scope>IDENTIFICATION</scope>
</reference>
<evidence type="ECO:0000259" key="14">
    <source>
        <dbReference type="PROSITE" id="PS50157"/>
    </source>
</evidence>
<accession>A0A3Q2R1B4</accession>
<dbReference type="Pfam" id="PF00096">
    <property type="entry name" value="zf-C2H2"/>
    <property type="match status" value="4"/>
</dbReference>
<dbReference type="SMART" id="SM00355">
    <property type="entry name" value="ZnF_C2H2"/>
    <property type="match status" value="4"/>
</dbReference>
<keyword evidence="16" id="KW-1185">Reference proteome</keyword>
<keyword evidence="12" id="KW-0175">Coiled coil</keyword>
<evidence type="ECO:0000256" key="12">
    <source>
        <dbReference type="SAM" id="Coils"/>
    </source>
</evidence>
<feature type="compositionally biased region" description="Basic and acidic residues" evidence="13">
    <location>
        <begin position="162"/>
        <end position="179"/>
    </location>
</feature>
<dbReference type="GO" id="GO:0008270">
    <property type="term" value="F:zinc ion binding"/>
    <property type="evidence" value="ECO:0007669"/>
    <property type="project" value="UniProtKB-KW"/>
</dbReference>
<evidence type="ECO:0000256" key="13">
    <source>
        <dbReference type="SAM" id="MobiDB-lite"/>
    </source>
</evidence>
<dbReference type="FunFam" id="3.30.160.60:FF:001035">
    <property type="entry name" value="zinc finger protein 697"/>
    <property type="match status" value="1"/>
</dbReference>
<feature type="domain" description="C2H2-type" evidence="14">
    <location>
        <begin position="210"/>
        <end position="237"/>
    </location>
</feature>
<dbReference type="InterPro" id="IPR036236">
    <property type="entry name" value="Znf_C2H2_sf"/>
</dbReference>
<evidence type="ECO:0000256" key="4">
    <source>
        <dbReference type="ARBA" id="ARBA00022737"/>
    </source>
</evidence>
<keyword evidence="9" id="KW-0804">Transcription</keyword>
<dbReference type="AlphaFoldDB" id="A0A3Q2R1B4"/>
<dbReference type="FunFam" id="3.30.160.60:FF:000710">
    <property type="entry name" value="Zinc finger protein 768"/>
    <property type="match status" value="1"/>
</dbReference>
<protein>
    <submittedName>
        <fullName evidence="15">Gastrula zinc finger protein XlCGF57.1-like</fullName>
    </submittedName>
</protein>
<evidence type="ECO:0000256" key="1">
    <source>
        <dbReference type="ARBA" id="ARBA00004123"/>
    </source>
</evidence>
<dbReference type="GO" id="GO:0005634">
    <property type="term" value="C:nucleus"/>
    <property type="evidence" value="ECO:0007669"/>
    <property type="project" value="UniProtKB-SubCell"/>
</dbReference>
<dbReference type="InterPro" id="IPR013087">
    <property type="entry name" value="Znf_C2H2_type"/>
</dbReference>
<keyword evidence="6" id="KW-0862">Zinc</keyword>
<feature type="coiled-coil region" evidence="12">
    <location>
        <begin position="16"/>
        <end position="43"/>
    </location>
</feature>
<dbReference type="PROSITE" id="PS50157">
    <property type="entry name" value="ZINC_FINGER_C2H2_2"/>
    <property type="match status" value="4"/>
</dbReference>
<evidence type="ECO:0000256" key="2">
    <source>
        <dbReference type="ARBA" id="ARBA00006991"/>
    </source>
</evidence>
<evidence type="ECO:0000256" key="9">
    <source>
        <dbReference type="ARBA" id="ARBA00023163"/>
    </source>
</evidence>
<evidence type="ECO:0000256" key="10">
    <source>
        <dbReference type="ARBA" id="ARBA00023242"/>
    </source>
</evidence>
<dbReference type="FunFam" id="3.30.160.60:FF:001498">
    <property type="entry name" value="Zinc finger protein 404"/>
    <property type="match status" value="1"/>
</dbReference>
<feature type="domain" description="C2H2-type" evidence="14">
    <location>
        <begin position="182"/>
        <end position="209"/>
    </location>
</feature>
<dbReference type="FunFam" id="3.30.160.60:FF:000681">
    <property type="entry name" value="zinc finger protein 205 isoform X1"/>
    <property type="match status" value="1"/>
</dbReference>
<evidence type="ECO:0000256" key="11">
    <source>
        <dbReference type="PROSITE-ProRule" id="PRU00042"/>
    </source>
</evidence>
<keyword evidence="8" id="KW-0238">DNA-binding</keyword>
<keyword evidence="3" id="KW-0479">Metal-binding</keyword>
<dbReference type="Gene3D" id="3.30.160.60">
    <property type="entry name" value="Classic Zinc Finger"/>
    <property type="match status" value="4"/>
</dbReference>
<evidence type="ECO:0000256" key="7">
    <source>
        <dbReference type="ARBA" id="ARBA00023015"/>
    </source>
</evidence>
<feature type="region of interest" description="Disordered" evidence="13">
    <location>
        <begin position="142"/>
        <end position="179"/>
    </location>
</feature>
<evidence type="ECO:0000256" key="6">
    <source>
        <dbReference type="ARBA" id="ARBA00022833"/>
    </source>
</evidence>
<dbReference type="Proteomes" id="UP000265000">
    <property type="component" value="Unplaced"/>
</dbReference>
<dbReference type="PROSITE" id="PS00028">
    <property type="entry name" value="ZINC_FINGER_C2H2_1"/>
    <property type="match status" value="4"/>
</dbReference>
<dbReference type="GeneTree" id="ENSGT01150000286959"/>
<evidence type="ECO:0000256" key="5">
    <source>
        <dbReference type="ARBA" id="ARBA00022771"/>
    </source>
</evidence>
<dbReference type="GO" id="GO:0000978">
    <property type="term" value="F:RNA polymerase II cis-regulatory region sequence-specific DNA binding"/>
    <property type="evidence" value="ECO:0007669"/>
    <property type="project" value="TreeGrafter"/>
</dbReference>
<organism evidence="15 16">
    <name type="scientific">Fundulus heteroclitus</name>
    <name type="common">Killifish</name>
    <name type="synonym">Mummichog</name>
    <dbReference type="NCBI Taxonomy" id="8078"/>
    <lineage>
        <taxon>Eukaryota</taxon>
        <taxon>Metazoa</taxon>
        <taxon>Chordata</taxon>
        <taxon>Craniata</taxon>
        <taxon>Vertebrata</taxon>
        <taxon>Euteleostomi</taxon>
        <taxon>Actinopterygii</taxon>
        <taxon>Neopterygii</taxon>
        <taxon>Teleostei</taxon>
        <taxon>Neoteleostei</taxon>
        <taxon>Acanthomorphata</taxon>
        <taxon>Ovalentaria</taxon>
        <taxon>Atherinomorphae</taxon>
        <taxon>Cyprinodontiformes</taxon>
        <taxon>Fundulidae</taxon>
        <taxon>Fundulus</taxon>
    </lineage>
</organism>
<reference evidence="15" key="2">
    <citation type="submission" date="2025-09" db="UniProtKB">
        <authorList>
            <consortium name="Ensembl"/>
        </authorList>
    </citation>
    <scope>IDENTIFICATION</scope>
</reference>
<keyword evidence="5 11" id="KW-0863">Zinc-finger</keyword>
<keyword evidence="10" id="KW-0539">Nucleus</keyword>
<evidence type="ECO:0000256" key="8">
    <source>
        <dbReference type="ARBA" id="ARBA00023125"/>
    </source>
</evidence>
<dbReference type="PANTHER" id="PTHR23235">
    <property type="entry name" value="KRUEPPEL-LIKE TRANSCRIPTION FACTOR"/>
    <property type="match status" value="1"/>
</dbReference>
<proteinExistence type="inferred from homology"/>
<evidence type="ECO:0000313" key="15">
    <source>
        <dbReference type="Ensembl" id="ENSFHEP00000034209.1"/>
    </source>
</evidence>
<feature type="region of interest" description="Disordered" evidence="13">
    <location>
        <begin position="67"/>
        <end position="87"/>
    </location>
</feature>
<comment type="subcellular location">
    <subcellularLocation>
        <location evidence="1">Nucleus</location>
    </subcellularLocation>
</comment>
<sequence length="294" mass="33850">MCSVEPLREFIRERLTAAAEEICSQLERTIVRFEEEMDRQRRLLDLTWRARTHQNPAGLQHHFTCEDLPADQGRSSSPAQEAPEPAQVNRELGEVCTNQDEELVLKQETDAIMVTVGYDEREHSEPEQSSDQLLCQNRCEAENQNQEGRDNDALQQRKKAEKTRNPSDRLHLLSKSTEKNPHPCPICGKCFAKNSYLTKHKRIHTSEKPFVCDQCGKAFSNTSYLANHKKTHSGMKPFACLICGKVFTQQIHVTDHMRIHTGEKPFPCPTCGKYFRQKSSLNKHLRTQHQMLEP</sequence>
<comment type="similarity">
    <text evidence="2">Belongs to the krueppel C2H2-type zinc-finger protein family.</text>
</comment>
<dbReference type="GO" id="GO:0000981">
    <property type="term" value="F:DNA-binding transcription factor activity, RNA polymerase II-specific"/>
    <property type="evidence" value="ECO:0007669"/>
    <property type="project" value="TreeGrafter"/>
</dbReference>
<feature type="domain" description="C2H2-type" evidence="14">
    <location>
        <begin position="266"/>
        <end position="294"/>
    </location>
</feature>
<keyword evidence="7" id="KW-0805">Transcription regulation</keyword>